<sequence length="723" mass="79063">MSIRITKHGRYASTHYPSSSFSYETSSSYESDPTSLLGPLLPTDDLHRSDFGRTKLGQSFVWEHSRASSDADLDSSFCPSKPNATVFSTSTSTDSLQELQSQHSPSVATHADLLNENHTLIQKNALAQQEVNSARNNQARLENQVYELDQSLAEAREETRRLLRAKKDHDRQMEQSTSAFERERSLWLEREAELLRSIKFATRPLIVQPPAKDRQETDREPALEAVPPAIQQQISENNAAQARALRAQEKQNSDLRQQILALNQDFIERQRDSKVQESALRAEVNQARELNKGLMEEIESYQMLLHEKTMNGEFMQTSIMQNTGYNNDDHTGSPVAAYSNGSINLADELGKAFDRSPINTDSTVESLKEDIKTLKESNTALGLYIAKILSRIMENPQLQAILAADYSPRRASVPESPPALISQVNRANNRSGYDSDRNSANSDHKKENAPAKPEVGRARSRSLFSGGSMFSRSKPASQTKSNTGSNRSSSEDDASGTSTGLTSFQEGHVLEDSPRTSYSSSEYAVITNDPGIPRAVEYEQLTTFDQPFSRKQLQRHASMGGVDRHQRRQTIGAPSSGGGHARYGSESSALQSSSSRRSMMIKTKTSVGGLGSMPESDSPLSPLSSTPIPEGAHESETTDSLRSPSLSISTTITTSSASSDTMVTPTLASGPSTPVVAEAGIFRKTLRRMSLFGSSAPALAIVPKPEDSSAKDALPEEIPATSA</sequence>
<feature type="compositionally biased region" description="Low complexity" evidence="2">
    <location>
        <begin position="612"/>
        <end position="629"/>
    </location>
</feature>
<proteinExistence type="predicted"/>
<evidence type="ECO:0000256" key="1">
    <source>
        <dbReference type="SAM" id="Coils"/>
    </source>
</evidence>
<reference evidence="3" key="1">
    <citation type="journal article" date="2020" name="Fungal Divers.">
        <title>Resolving the Mortierellaceae phylogeny through synthesis of multi-gene phylogenetics and phylogenomics.</title>
        <authorList>
            <person name="Vandepol N."/>
            <person name="Liber J."/>
            <person name="Desiro A."/>
            <person name="Na H."/>
            <person name="Kennedy M."/>
            <person name="Barry K."/>
            <person name="Grigoriev I.V."/>
            <person name="Miller A.N."/>
            <person name="O'Donnell K."/>
            <person name="Stajich J.E."/>
            <person name="Bonito G."/>
        </authorList>
    </citation>
    <scope>NUCLEOTIDE SEQUENCE</scope>
    <source>
        <strain evidence="3">NVP1</strain>
    </source>
</reference>
<organism evidence="3 4">
    <name type="scientific">Podila minutissima</name>
    <dbReference type="NCBI Taxonomy" id="64525"/>
    <lineage>
        <taxon>Eukaryota</taxon>
        <taxon>Fungi</taxon>
        <taxon>Fungi incertae sedis</taxon>
        <taxon>Mucoromycota</taxon>
        <taxon>Mortierellomycotina</taxon>
        <taxon>Mortierellomycetes</taxon>
        <taxon>Mortierellales</taxon>
        <taxon>Mortierellaceae</taxon>
        <taxon>Podila</taxon>
    </lineage>
</organism>
<dbReference type="AlphaFoldDB" id="A0A9P5SVX8"/>
<evidence type="ECO:0000313" key="4">
    <source>
        <dbReference type="Proteomes" id="UP000696485"/>
    </source>
</evidence>
<feature type="compositionally biased region" description="Polar residues" evidence="2">
    <location>
        <begin position="462"/>
        <end position="488"/>
    </location>
</feature>
<feature type="compositionally biased region" description="Low complexity" evidence="2">
    <location>
        <begin position="638"/>
        <end position="661"/>
    </location>
</feature>
<feature type="region of interest" description="Disordered" evidence="2">
    <location>
        <begin position="553"/>
        <end position="671"/>
    </location>
</feature>
<feature type="compositionally biased region" description="Basic and acidic residues" evidence="2">
    <location>
        <begin position="704"/>
        <end position="714"/>
    </location>
</feature>
<name>A0A9P5SVX8_9FUNG</name>
<gene>
    <name evidence="3" type="ORF">BG006_010918</name>
</gene>
<keyword evidence="4" id="KW-1185">Reference proteome</keyword>
<feature type="region of interest" description="Disordered" evidence="2">
    <location>
        <begin position="703"/>
        <end position="723"/>
    </location>
</feature>
<dbReference type="PANTHER" id="PTHR38120">
    <property type="entry name" value="EXPRESSED PROTEIN"/>
    <property type="match status" value="1"/>
</dbReference>
<evidence type="ECO:0000313" key="3">
    <source>
        <dbReference type="EMBL" id="KAF9338102.1"/>
    </source>
</evidence>
<comment type="caution">
    <text evidence="3">The sequence shown here is derived from an EMBL/GenBank/DDBJ whole genome shotgun (WGS) entry which is preliminary data.</text>
</comment>
<feature type="compositionally biased region" description="Polar residues" evidence="2">
    <location>
        <begin position="422"/>
        <end position="432"/>
    </location>
</feature>
<feature type="compositionally biased region" description="Low complexity" evidence="2">
    <location>
        <begin position="585"/>
        <end position="598"/>
    </location>
</feature>
<feature type="coiled-coil region" evidence="1">
    <location>
        <begin position="117"/>
        <end position="172"/>
    </location>
</feature>
<feature type="compositionally biased region" description="Polar residues" evidence="2">
    <location>
        <begin position="495"/>
        <end position="505"/>
    </location>
</feature>
<dbReference type="PANTHER" id="PTHR38120:SF1">
    <property type="entry name" value="M PROTEIN, SEROTYPE 2.1"/>
    <property type="match status" value="1"/>
</dbReference>
<evidence type="ECO:0000256" key="2">
    <source>
        <dbReference type="SAM" id="MobiDB-lite"/>
    </source>
</evidence>
<dbReference type="EMBL" id="JAAAUY010000009">
    <property type="protein sequence ID" value="KAF9338102.1"/>
    <property type="molecule type" value="Genomic_DNA"/>
</dbReference>
<feature type="compositionally biased region" description="Polar residues" evidence="2">
    <location>
        <begin position="662"/>
        <end position="671"/>
    </location>
</feature>
<feature type="region of interest" description="Disordered" evidence="2">
    <location>
        <begin position="410"/>
        <end position="524"/>
    </location>
</feature>
<protein>
    <submittedName>
        <fullName evidence="3">Uncharacterized protein</fullName>
    </submittedName>
</protein>
<keyword evidence="1" id="KW-0175">Coiled coil</keyword>
<accession>A0A9P5SVX8</accession>
<dbReference type="Proteomes" id="UP000696485">
    <property type="component" value="Unassembled WGS sequence"/>
</dbReference>
<feature type="compositionally biased region" description="Basic and acidic residues" evidence="2">
    <location>
        <begin position="433"/>
        <end position="457"/>
    </location>
</feature>
<feature type="coiled-coil region" evidence="1">
    <location>
        <begin position="230"/>
        <end position="304"/>
    </location>
</feature>